<reference evidence="4" key="1">
    <citation type="submission" date="2016-10" db="EMBL/GenBank/DDBJ databases">
        <authorList>
            <person name="Varghese N."/>
            <person name="Submissions S."/>
        </authorList>
    </citation>
    <scope>NUCLEOTIDE SEQUENCE [LARGE SCALE GENOMIC DNA]</scope>
    <source>
        <strain evidence="4">DSM 25030</strain>
    </source>
</reference>
<evidence type="ECO:0000259" key="2">
    <source>
        <dbReference type="Pfam" id="PF03432"/>
    </source>
</evidence>
<dbReference type="EMBL" id="FNMY01000004">
    <property type="protein sequence ID" value="SDW95131.1"/>
    <property type="molecule type" value="Genomic_DNA"/>
</dbReference>
<dbReference type="STRING" id="1073328.SAMN05216294_2782"/>
<evidence type="ECO:0000313" key="4">
    <source>
        <dbReference type="Proteomes" id="UP000199592"/>
    </source>
</evidence>
<sequence length="335" mass="37521">MLQDIGPVQGQLYTDRKHVQKQESAIGQGSGTIGRGDTEAPLQFWEMIGKGKSIAHTGQSMGYGWNQEKGSEVVHSQNLAGETAKQVTEEFKLVQEMNPRCQKNTLSFVLSPTKEDGKDLSNKELGELTKSFIEKMQLQDRQAIAFVHRDKAHTHVHLYANRIGFDGKAYKDSFIGKRSQQMAEQVAMEKGLTTVKMVQIEKEMETFNIRHGIKRIHDQVMDKERPKTLFDYMKAMGERKVQVIPSINKAGKLQGFRFEHKGHNFKGSEVHRSMSGGNLTKQLSHGMELNKQLESAKGLAMAGKAAELVSNASLKLIRKTLEQAAKRAMDSGMGY</sequence>
<dbReference type="Pfam" id="PF03432">
    <property type="entry name" value="Relaxase"/>
    <property type="match status" value="1"/>
</dbReference>
<protein>
    <submittedName>
        <fullName evidence="3">Relaxase/Mobilisation nuclease domain-containing protein</fullName>
    </submittedName>
</protein>
<dbReference type="InterPro" id="IPR005094">
    <property type="entry name" value="Endonuclease_MobA/VirD2"/>
</dbReference>
<name>A0A1H2XQF4_9FLAO</name>
<dbReference type="AlphaFoldDB" id="A0A1H2XQF4"/>
<evidence type="ECO:0000313" key="3">
    <source>
        <dbReference type="EMBL" id="SDW95131.1"/>
    </source>
</evidence>
<keyword evidence="4" id="KW-1185">Reference proteome</keyword>
<organism evidence="3 4">
    <name type="scientific">Flagellimonas zhangzhouensis</name>
    <dbReference type="NCBI Taxonomy" id="1073328"/>
    <lineage>
        <taxon>Bacteria</taxon>
        <taxon>Pseudomonadati</taxon>
        <taxon>Bacteroidota</taxon>
        <taxon>Flavobacteriia</taxon>
        <taxon>Flavobacteriales</taxon>
        <taxon>Flavobacteriaceae</taxon>
        <taxon>Flagellimonas</taxon>
    </lineage>
</organism>
<dbReference type="Proteomes" id="UP000199592">
    <property type="component" value="Unassembled WGS sequence"/>
</dbReference>
<evidence type="ECO:0000256" key="1">
    <source>
        <dbReference type="SAM" id="MobiDB-lite"/>
    </source>
</evidence>
<gene>
    <name evidence="3" type="ORF">SAMN04487892_2775</name>
</gene>
<proteinExistence type="predicted"/>
<feature type="region of interest" description="Disordered" evidence="1">
    <location>
        <begin position="16"/>
        <end position="36"/>
    </location>
</feature>
<feature type="domain" description="MobA/VirD2-like nuclease" evidence="2">
    <location>
        <begin position="63"/>
        <end position="192"/>
    </location>
</feature>
<accession>A0A1H2XQF4</accession>